<keyword evidence="2" id="KW-1185">Reference proteome</keyword>
<dbReference type="Proteomes" id="UP000294752">
    <property type="component" value="Unassembled WGS sequence"/>
</dbReference>
<sequence>MISAAKSSLILHEKSYLKRNVCFLIQERVGPASVEAGLSRKYNACTAEVNESYRSISDNASSLPYIWLAKTHCIGVP</sequence>
<gene>
    <name evidence="1" type="ORF">B0I21_102227</name>
</gene>
<reference evidence="1 2" key="1">
    <citation type="submission" date="2019-03" db="EMBL/GenBank/DDBJ databases">
        <title>Genomic Encyclopedia of Type Strains, Phase III (KMG-III): the genomes of soil and plant-associated and newly described type strains.</title>
        <authorList>
            <person name="Whitman W."/>
        </authorList>
    </citation>
    <scope>NUCLEOTIDE SEQUENCE [LARGE SCALE GENOMIC DNA]</scope>
    <source>
        <strain evidence="1 2">CGMCC 1.12801</strain>
    </source>
</reference>
<dbReference type="AlphaFoldDB" id="A0A4R7D4U9"/>
<accession>A0A4R7D4U9</accession>
<dbReference type="EMBL" id="SNZV01000002">
    <property type="protein sequence ID" value="TDS15910.1"/>
    <property type="molecule type" value="Genomic_DNA"/>
</dbReference>
<name>A0A4R7D4U9_9SPHI</name>
<evidence type="ECO:0000313" key="2">
    <source>
        <dbReference type="Proteomes" id="UP000294752"/>
    </source>
</evidence>
<protein>
    <submittedName>
        <fullName evidence="1">Uncharacterized protein</fullName>
    </submittedName>
</protein>
<proteinExistence type="predicted"/>
<evidence type="ECO:0000313" key="1">
    <source>
        <dbReference type="EMBL" id="TDS15910.1"/>
    </source>
</evidence>
<comment type="caution">
    <text evidence="1">The sequence shown here is derived from an EMBL/GenBank/DDBJ whole genome shotgun (WGS) entry which is preliminary data.</text>
</comment>
<organism evidence="1 2">
    <name type="scientific">Sphingobacterium paludis</name>
    <dbReference type="NCBI Taxonomy" id="1476465"/>
    <lineage>
        <taxon>Bacteria</taxon>
        <taxon>Pseudomonadati</taxon>
        <taxon>Bacteroidota</taxon>
        <taxon>Sphingobacteriia</taxon>
        <taxon>Sphingobacteriales</taxon>
        <taxon>Sphingobacteriaceae</taxon>
        <taxon>Sphingobacterium</taxon>
    </lineage>
</organism>